<evidence type="ECO:0000256" key="1">
    <source>
        <dbReference type="ARBA" id="ARBA00038454"/>
    </source>
</evidence>
<dbReference type="Gene3D" id="3.30.450.40">
    <property type="match status" value="1"/>
</dbReference>
<accession>A0A7W8D7C0</accession>
<dbReference type="FunFam" id="3.30.450.40:FF:000008">
    <property type="entry name" value="GAF domain-containing proteins"/>
    <property type="match status" value="1"/>
</dbReference>
<dbReference type="PANTHER" id="PTHR21021">
    <property type="entry name" value="GAF/PUTATIVE CYTOSKELETAL PROTEIN"/>
    <property type="match status" value="1"/>
</dbReference>
<proteinExistence type="inferred from homology"/>
<dbReference type="InterPro" id="IPR051330">
    <property type="entry name" value="Phosphatase_reg/MetRdx"/>
</dbReference>
<dbReference type="SUPFAM" id="SSF55781">
    <property type="entry name" value="GAF domain-like"/>
    <property type="match status" value="1"/>
</dbReference>
<dbReference type="RefSeq" id="WP_183960555.1">
    <property type="nucleotide sequence ID" value="NZ_JACHHP010000002.1"/>
</dbReference>
<dbReference type="InterPro" id="IPR029016">
    <property type="entry name" value="GAF-like_dom_sf"/>
</dbReference>
<keyword evidence="4" id="KW-1185">Reference proteome</keyword>
<dbReference type="PANTHER" id="PTHR21021:SF15">
    <property type="entry name" value="FREE METHIONINE-R-SULFOXIDE REDUCTASE"/>
    <property type="match status" value="1"/>
</dbReference>
<organism evidence="3 4">
    <name type="scientific">Chiayiivirga flava</name>
    <dbReference type="NCBI Taxonomy" id="659595"/>
    <lineage>
        <taxon>Bacteria</taxon>
        <taxon>Pseudomonadati</taxon>
        <taxon>Pseudomonadota</taxon>
        <taxon>Gammaproteobacteria</taxon>
        <taxon>Lysobacterales</taxon>
        <taxon>Lysobacteraceae</taxon>
        <taxon>Chiayiivirga</taxon>
    </lineage>
</organism>
<protein>
    <submittedName>
        <fullName evidence="3">GAF domain-containing protein</fullName>
    </submittedName>
</protein>
<comment type="similarity">
    <text evidence="1">Belongs to the free Met sulfoxide reductase family.</text>
</comment>
<gene>
    <name evidence="3" type="ORF">HNQ52_001581</name>
</gene>
<dbReference type="Proteomes" id="UP000521199">
    <property type="component" value="Unassembled WGS sequence"/>
</dbReference>
<dbReference type="SMART" id="SM00065">
    <property type="entry name" value="GAF"/>
    <property type="match status" value="1"/>
</dbReference>
<name>A0A7W8D7C0_9GAMM</name>
<dbReference type="EMBL" id="JACHHP010000002">
    <property type="protein sequence ID" value="MBB5208052.1"/>
    <property type="molecule type" value="Genomic_DNA"/>
</dbReference>
<evidence type="ECO:0000313" key="3">
    <source>
        <dbReference type="EMBL" id="MBB5208052.1"/>
    </source>
</evidence>
<evidence type="ECO:0000259" key="2">
    <source>
        <dbReference type="SMART" id="SM00065"/>
    </source>
</evidence>
<comment type="caution">
    <text evidence="3">The sequence shown here is derived from an EMBL/GenBank/DDBJ whole genome shotgun (WGS) entry which is preliminary data.</text>
</comment>
<dbReference type="GO" id="GO:0033745">
    <property type="term" value="F:L-methionine-(R)-S-oxide reductase activity"/>
    <property type="evidence" value="ECO:0007669"/>
    <property type="project" value="TreeGrafter"/>
</dbReference>
<dbReference type="InterPro" id="IPR000614">
    <property type="entry name" value="FRMsr_CS"/>
</dbReference>
<dbReference type="InterPro" id="IPR003018">
    <property type="entry name" value="GAF"/>
</dbReference>
<dbReference type="GO" id="GO:0005829">
    <property type="term" value="C:cytosol"/>
    <property type="evidence" value="ECO:0007669"/>
    <property type="project" value="TreeGrafter"/>
</dbReference>
<sequence>MFETSTLSGTKSERYAQLAEQAHGLVHGETDRIANAANLAALVYHALPALNWVGFYFFDGRELVVGPFQGKPACVRIALGRGVCGTAAVTRETQRVADVHAFPGHIACDAASRSELVVPLYVADTLVGVFDLDSPEPDRFDADDQAGLEAIAAIYLDAIGVDAQCADVHANNRESLR</sequence>
<reference evidence="3 4" key="1">
    <citation type="submission" date="2020-08" db="EMBL/GenBank/DDBJ databases">
        <title>Genomic Encyclopedia of Type Strains, Phase IV (KMG-IV): sequencing the most valuable type-strain genomes for metagenomic binning, comparative biology and taxonomic classification.</title>
        <authorList>
            <person name="Goeker M."/>
        </authorList>
    </citation>
    <scope>NUCLEOTIDE SEQUENCE [LARGE SCALE GENOMIC DNA]</scope>
    <source>
        <strain evidence="3 4">DSM 24163</strain>
    </source>
</reference>
<dbReference type="Pfam" id="PF13185">
    <property type="entry name" value="GAF_2"/>
    <property type="match status" value="1"/>
</dbReference>
<dbReference type="PROSITE" id="PS01320">
    <property type="entry name" value="UPF0067"/>
    <property type="match status" value="1"/>
</dbReference>
<feature type="domain" description="GAF" evidence="2">
    <location>
        <begin position="31"/>
        <end position="166"/>
    </location>
</feature>
<dbReference type="AlphaFoldDB" id="A0A7W8D7C0"/>
<evidence type="ECO:0000313" key="4">
    <source>
        <dbReference type="Proteomes" id="UP000521199"/>
    </source>
</evidence>